<protein>
    <recommendedName>
        <fullName evidence="4 6">dTDP-4-dehydrorhamnose reductase</fullName>
        <ecNumber evidence="3 6">1.1.1.133</ecNumber>
    </recommendedName>
</protein>
<dbReference type="NCBIfam" id="TIGR01214">
    <property type="entry name" value="rmlD"/>
    <property type="match status" value="1"/>
</dbReference>
<dbReference type="Pfam" id="PF04321">
    <property type="entry name" value="RmlD_sub_bind"/>
    <property type="match status" value="1"/>
</dbReference>
<evidence type="ECO:0000256" key="1">
    <source>
        <dbReference type="ARBA" id="ARBA00004781"/>
    </source>
</evidence>
<dbReference type="EC" id="1.1.1.133" evidence="3 6"/>
<keyword evidence="6" id="KW-0521">NADP</keyword>
<dbReference type="InterPro" id="IPR029903">
    <property type="entry name" value="RmlD-like-bd"/>
</dbReference>
<dbReference type="Proteomes" id="UP001596111">
    <property type="component" value="Unassembled WGS sequence"/>
</dbReference>
<reference evidence="9" key="1">
    <citation type="journal article" date="2019" name="Int. J. Syst. Evol. Microbiol.">
        <title>The Global Catalogue of Microorganisms (GCM) 10K type strain sequencing project: providing services to taxonomists for standard genome sequencing and annotation.</title>
        <authorList>
            <consortium name="The Broad Institute Genomics Platform"/>
            <consortium name="The Broad Institute Genome Sequencing Center for Infectious Disease"/>
            <person name="Wu L."/>
            <person name="Ma J."/>
        </authorList>
    </citation>
    <scope>NUCLEOTIDE SEQUENCE [LARGE SCALE GENOMIC DNA]</scope>
    <source>
        <strain evidence="9">CGMCC 1.13587</strain>
    </source>
</reference>
<gene>
    <name evidence="8" type="primary">rfbD</name>
    <name evidence="8" type="ORF">ACFPPB_15900</name>
</gene>
<name>A0ABW0T0B3_9GAMM</name>
<comment type="catalytic activity">
    <reaction evidence="5 6">
        <text>dTDP-beta-L-rhamnose + NADP(+) = dTDP-4-dehydro-beta-L-rhamnose + NADPH + H(+)</text>
        <dbReference type="Rhea" id="RHEA:21796"/>
        <dbReference type="ChEBI" id="CHEBI:15378"/>
        <dbReference type="ChEBI" id="CHEBI:57510"/>
        <dbReference type="ChEBI" id="CHEBI:57783"/>
        <dbReference type="ChEBI" id="CHEBI:58349"/>
        <dbReference type="ChEBI" id="CHEBI:62830"/>
        <dbReference type="EC" id="1.1.1.133"/>
    </reaction>
</comment>
<dbReference type="InterPro" id="IPR005913">
    <property type="entry name" value="dTDP_dehydrorham_reduct"/>
</dbReference>
<comment type="similarity">
    <text evidence="2 6">Belongs to the dTDP-4-dehydrorhamnose reductase family.</text>
</comment>
<dbReference type="PANTHER" id="PTHR10491">
    <property type="entry name" value="DTDP-4-DEHYDRORHAMNOSE REDUCTASE"/>
    <property type="match status" value="1"/>
</dbReference>
<keyword evidence="6 8" id="KW-0560">Oxidoreductase</keyword>
<organism evidence="8 9">
    <name type="scientific">Rhodanobacter terrae</name>
    <dbReference type="NCBI Taxonomy" id="418647"/>
    <lineage>
        <taxon>Bacteria</taxon>
        <taxon>Pseudomonadati</taxon>
        <taxon>Pseudomonadota</taxon>
        <taxon>Gammaproteobacteria</taxon>
        <taxon>Lysobacterales</taxon>
        <taxon>Rhodanobacteraceae</taxon>
        <taxon>Rhodanobacter</taxon>
    </lineage>
</organism>
<dbReference type="SUPFAM" id="SSF51735">
    <property type="entry name" value="NAD(P)-binding Rossmann-fold domains"/>
    <property type="match status" value="1"/>
</dbReference>
<evidence type="ECO:0000256" key="2">
    <source>
        <dbReference type="ARBA" id="ARBA00010944"/>
    </source>
</evidence>
<dbReference type="InterPro" id="IPR036291">
    <property type="entry name" value="NAD(P)-bd_dom_sf"/>
</dbReference>
<dbReference type="GO" id="GO:0008831">
    <property type="term" value="F:dTDP-4-dehydrorhamnose reductase activity"/>
    <property type="evidence" value="ECO:0007669"/>
    <property type="project" value="UniProtKB-EC"/>
</dbReference>
<dbReference type="CDD" id="cd05254">
    <property type="entry name" value="dTDP_HR_like_SDR_e"/>
    <property type="match status" value="1"/>
</dbReference>
<comment type="caution">
    <text evidence="8">The sequence shown here is derived from an EMBL/GenBank/DDBJ whole genome shotgun (WGS) entry which is preliminary data.</text>
</comment>
<sequence length="314" mass="33618">MRILLLGASGQLGRTFLGHAGQIAGAEIIAASRDGVLATGGYGEVADLAEPASLPALLDRVQPDAIINAAAYTAVDRAEQEEALATRVNGEAVGVLGAWAAAHGSLVMHYSTDYVFDGSQSQPYAVDAPAGPLGAYGRSKLAGEHALRDSGADHLTFRTAWVYAAHGQNFLRTMLRLGAEREELRVVADQHGAPTDTTLIVNASLSALDRWRHADAVQRRQLSGTHHLVASGATTWHGFASAIFEQAAAHGLIRRQPRVIPITSAEFPTPAVRPAWSLLDNTNFQRQFAVVLPDWRDGLRDVIAQLTDERRATL</sequence>
<dbReference type="EMBL" id="JBHSNG010000020">
    <property type="protein sequence ID" value="MFC5582603.1"/>
    <property type="molecule type" value="Genomic_DNA"/>
</dbReference>
<dbReference type="Gene3D" id="3.90.25.10">
    <property type="entry name" value="UDP-galactose 4-epimerase, domain 1"/>
    <property type="match status" value="1"/>
</dbReference>
<dbReference type="PANTHER" id="PTHR10491:SF4">
    <property type="entry name" value="METHIONINE ADENOSYLTRANSFERASE 2 SUBUNIT BETA"/>
    <property type="match status" value="1"/>
</dbReference>
<evidence type="ECO:0000256" key="3">
    <source>
        <dbReference type="ARBA" id="ARBA00012929"/>
    </source>
</evidence>
<evidence type="ECO:0000256" key="6">
    <source>
        <dbReference type="RuleBase" id="RU364082"/>
    </source>
</evidence>
<evidence type="ECO:0000259" key="7">
    <source>
        <dbReference type="Pfam" id="PF04321"/>
    </source>
</evidence>
<feature type="domain" description="RmlD-like substrate binding" evidence="7">
    <location>
        <begin position="1"/>
        <end position="306"/>
    </location>
</feature>
<accession>A0ABW0T0B3</accession>
<proteinExistence type="inferred from homology"/>
<dbReference type="Gene3D" id="3.40.50.720">
    <property type="entry name" value="NAD(P)-binding Rossmann-like Domain"/>
    <property type="match status" value="1"/>
</dbReference>
<comment type="pathway">
    <text evidence="1 6">Carbohydrate biosynthesis; dTDP-L-rhamnose biosynthesis.</text>
</comment>
<evidence type="ECO:0000313" key="9">
    <source>
        <dbReference type="Proteomes" id="UP001596111"/>
    </source>
</evidence>
<keyword evidence="9" id="KW-1185">Reference proteome</keyword>
<evidence type="ECO:0000313" key="8">
    <source>
        <dbReference type="EMBL" id="MFC5582603.1"/>
    </source>
</evidence>
<evidence type="ECO:0000256" key="5">
    <source>
        <dbReference type="ARBA" id="ARBA00048200"/>
    </source>
</evidence>
<comment type="cofactor">
    <cofactor evidence="6">
        <name>Mg(2+)</name>
        <dbReference type="ChEBI" id="CHEBI:18420"/>
    </cofactor>
    <text evidence="6">Binds 1 Mg(2+) ion per monomer.</text>
</comment>
<dbReference type="RefSeq" id="WP_377328840.1">
    <property type="nucleotide sequence ID" value="NZ_JBHSNG010000020.1"/>
</dbReference>
<evidence type="ECO:0000256" key="4">
    <source>
        <dbReference type="ARBA" id="ARBA00017099"/>
    </source>
</evidence>
<comment type="function">
    <text evidence="6">Catalyzes the reduction of dTDP-6-deoxy-L-lyxo-4-hexulose to yield dTDP-L-rhamnose.</text>
</comment>